<proteinExistence type="inferred from homology"/>
<dbReference type="EMBL" id="CP060244">
    <property type="protein sequence ID" value="QNT78990.1"/>
    <property type="molecule type" value="Genomic_DNA"/>
</dbReference>
<evidence type="ECO:0000256" key="5">
    <source>
        <dbReference type="ARBA" id="ARBA00022719"/>
    </source>
</evidence>
<dbReference type="PROSITE" id="PS51387">
    <property type="entry name" value="FAD_PCMH"/>
    <property type="match status" value="1"/>
</dbReference>
<keyword evidence="6 9" id="KW-0274">FAD</keyword>
<accession>A0A7H1NT80</accession>
<comment type="catalytic activity">
    <reaction evidence="9 10">
        <text>(R)-lactate + a quinone = a quinol + pyruvate</text>
        <dbReference type="Rhea" id="RHEA:51468"/>
        <dbReference type="ChEBI" id="CHEBI:15361"/>
        <dbReference type="ChEBI" id="CHEBI:16004"/>
        <dbReference type="ChEBI" id="CHEBI:24646"/>
        <dbReference type="ChEBI" id="CHEBI:132124"/>
        <dbReference type="EC" id="1.1.5.12"/>
    </reaction>
</comment>
<comment type="cofactor">
    <cofactor evidence="1 9 10 11">
        <name>FAD</name>
        <dbReference type="ChEBI" id="CHEBI:57692"/>
    </cofactor>
</comment>
<comment type="similarity">
    <text evidence="9">Belongs to the quinone-dependent D-lactate dehydrogenase family.</text>
</comment>
<feature type="binding site" evidence="11">
    <location>
        <position position="260"/>
    </location>
    <ligand>
        <name>FAD</name>
        <dbReference type="ChEBI" id="CHEBI:57692"/>
    </ligand>
</feature>
<dbReference type="InterPro" id="IPR016172">
    <property type="entry name" value="D-lactate_DH_C-sub1"/>
</dbReference>
<dbReference type="RefSeq" id="WP_203413197.1">
    <property type="nucleotide sequence ID" value="NZ_CP060244.1"/>
</dbReference>
<evidence type="ECO:0000313" key="14">
    <source>
        <dbReference type="Proteomes" id="UP000516349"/>
    </source>
</evidence>
<evidence type="ECO:0000256" key="8">
    <source>
        <dbReference type="ARBA" id="ARBA00023136"/>
    </source>
</evidence>
<dbReference type="InterPro" id="IPR016166">
    <property type="entry name" value="FAD-bd_PCMH"/>
</dbReference>
<keyword evidence="2 9" id="KW-1003">Cell membrane</keyword>
<feature type="domain" description="FAD-binding PCMH-type" evidence="12">
    <location>
        <begin position="45"/>
        <end position="275"/>
    </location>
</feature>
<dbReference type="InterPro" id="IPR016169">
    <property type="entry name" value="FAD-bd_PCMH_sub2"/>
</dbReference>
<keyword evidence="7 9" id="KW-0560">Oxidoreductase</keyword>
<organism evidence="13 14">
    <name type="scientific">Entomobacter blattae</name>
    <dbReference type="NCBI Taxonomy" id="2762277"/>
    <lineage>
        <taxon>Bacteria</taxon>
        <taxon>Pseudomonadati</taxon>
        <taxon>Pseudomonadota</taxon>
        <taxon>Alphaproteobacteria</taxon>
        <taxon>Acetobacterales</taxon>
        <taxon>Acetobacteraceae</taxon>
        <taxon>Entomobacter</taxon>
    </lineage>
</organism>
<dbReference type="InterPro" id="IPR036318">
    <property type="entry name" value="FAD-bd_PCMH-like_sf"/>
</dbReference>
<dbReference type="AlphaFoldDB" id="A0A7H1NT80"/>
<evidence type="ECO:0000313" key="13">
    <source>
        <dbReference type="EMBL" id="QNT78990.1"/>
    </source>
</evidence>
<evidence type="ECO:0000256" key="3">
    <source>
        <dbReference type="ARBA" id="ARBA00022519"/>
    </source>
</evidence>
<gene>
    <name evidence="9 13" type="primary">dld</name>
    <name evidence="13" type="ORF">JGUZn3_17730</name>
</gene>
<dbReference type="Gene3D" id="3.30.43.10">
    <property type="entry name" value="Uridine Diphospho-n-acetylenolpyruvylglucosamine Reductase, domain 2"/>
    <property type="match status" value="1"/>
</dbReference>
<dbReference type="Gene3D" id="3.30.1370.20">
    <property type="entry name" value="D-lactate dehydrogenase, cap domain, subdomain 2"/>
    <property type="match status" value="1"/>
</dbReference>
<dbReference type="NCBIfam" id="NF008387">
    <property type="entry name" value="PRK11183.1"/>
    <property type="match status" value="1"/>
</dbReference>
<evidence type="ECO:0000256" key="9">
    <source>
        <dbReference type="HAMAP-Rule" id="MF_02092"/>
    </source>
</evidence>
<dbReference type="SUPFAM" id="SSF55103">
    <property type="entry name" value="FAD-linked oxidases, C-terminal domain"/>
    <property type="match status" value="1"/>
</dbReference>
<comment type="function">
    <text evidence="9 10">Catalyzes the oxidation of D-lactate to pyruvate.</text>
</comment>
<keyword evidence="14" id="KW-1185">Reference proteome</keyword>
<dbReference type="InterPro" id="IPR016164">
    <property type="entry name" value="FAD-linked_Oxase-like_C"/>
</dbReference>
<evidence type="ECO:0000256" key="2">
    <source>
        <dbReference type="ARBA" id="ARBA00022475"/>
    </source>
</evidence>
<dbReference type="EC" id="1.1.5.12" evidence="9"/>
<keyword evidence="4 9" id="KW-0285">Flavoprotein</keyword>
<dbReference type="GO" id="GO:0048038">
    <property type="term" value="F:quinone binding"/>
    <property type="evidence" value="ECO:0007669"/>
    <property type="project" value="UniProtKB-KW"/>
</dbReference>
<dbReference type="InterPro" id="IPR051264">
    <property type="entry name" value="FAD-oxidored/transferase_4"/>
</dbReference>
<feature type="binding site" evidence="9 11">
    <location>
        <begin position="87"/>
        <end position="88"/>
    </location>
    <ligand>
        <name>FAD</name>
        <dbReference type="ChEBI" id="CHEBI:57692"/>
    </ligand>
</feature>
<dbReference type="GO" id="GO:0031234">
    <property type="term" value="C:extrinsic component of cytoplasmic side of plasma membrane"/>
    <property type="evidence" value="ECO:0007669"/>
    <property type="project" value="UniProtKB-UniRule"/>
</dbReference>
<dbReference type="InterPro" id="IPR015409">
    <property type="entry name" value="Lactate_DH_C"/>
</dbReference>
<dbReference type="GO" id="GO:0004458">
    <property type="term" value="F:D-lactate dehydrogenase (cytochrome) activity"/>
    <property type="evidence" value="ECO:0007669"/>
    <property type="project" value="UniProtKB-UniRule"/>
</dbReference>
<evidence type="ECO:0000256" key="1">
    <source>
        <dbReference type="ARBA" id="ARBA00001974"/>
    </source>
</evidence>
<evidence type="ECO:0000256" key="4">
    <source>
        <dbReference type="ARBA" id="ARBA00022630"/>
    </source>
</evidence>
<feature type="binding site" evidence="9 11">
    <location>
        <position position="146"/>
    </location>
    <ligand>
        <name>FAD</name>
        <dbReference type="ChEBI" id="CHEBI:57692"/>
    </ligand>
</feature>
<evidence type="ECO:0000256" key="10">
    <source>
        <dbReference type="PIRNR" id="PIRNR000101"/>
    </source>
</evidence>
<dbReference type="GO" id="GO:0022904">
    <property type="term" value="P:respiratory electron transport chain"/>
    <property type="evidence" value="ECO:0007669"/>
    <property type="project" value="InterPro"/>
</dbReference>
<dbReference type="InterPro" id="IPR016173">
    <property type="entry name" value="D-lactate_DH_C-sub2"/>
</dbReference>
<sequence>MPHSPSASLSQHDQFIKILIQKVGKHNVLTLPSQTERYRKGFRSGLGAALAVVFPGTLVEMWQVFKACVENDMIVIMQAANTGLTEGSTPSGNAYDRPVVIINILRVNKIQVINSGEQVIALPGSTLWELEKTIKPYNRDPHSVIGSSCIGASVIGGICNNSGGALVHRGPAYTEMALFGCVSSEGKATLINHLGIELGSEPEEILNNLEHQHYDSHAIKSGDAACSSRDYATHVRDVEADTPSRFNADPTHLFEAAGSAGKLCVFAVRLDTFPKPKRTQVFYIGTNSTSVLTKIRRHILSHFSDIPIAGEYMHRNAFEMAEKYGKDTFLMIDWLGTENMPKLFTLKGRIDAYLNKKRFIPHNLIDKVMQMASQLFPSHLPPRLKDYHHRYEHHLLLKMADSAIEEASTFLQSFFEKEEGSFFTCTAREGEKAFLNRFVAAGSAVRYHALHESEVENILPLDIALRRNDQEWLETLPADIENKLTHKIYYGHFMCHVFHQDYIVKKGYDPHTIKEQMLAILDKRKAEYPAEHNVGHLYRAKPALEKFYHRLDPTNTMNPGIGKTPKWRNWACQCYEDK</sequence>
<dbReference type="PIRSF" id="PIRSF000101">
    <property type="entry name" value="D-lactate_dh"/>
    <property type="match status" value="1"/>
</dbReference>
<evidence type="ECO:0000259" key="12">
    <source>
        <dbReference type="PROSITE" id="PS51387"/>
    </source>
</evidence>
<dbReference type="Gene3D" id="3.30.465.10">
    <property type="match status" value="1"/>
</dbReference>
<dbReference type="Gene3D" id="3.30.70.610">
    <property type="entry name" value="D-lactate dehydrogenase, cap domain, subdomain 1"/>
    <property type="match status" value="2"/>
</dbReference>
<feature type="binding site" evidence="9 11">
    <location>
        <position position="265"/>
    </location>
    <ligand>
        <name>FAD</name>
        <dbReference type="ChEBI" id="CHEBI:57692"/>
    </ligand>
</feature>
<dbReference type="KEGG" id="ebla:JGUZn3_17730"/>
<evidence type="ECO:0000256" key="7">
    <source>
        <dbReference type="ARBA" id="ARBA00023002"/>
    </source>
</evidence>
<evidence type="ECO:0000256" key="6">
    <source>
        <dbReference type="ARBA" id="ARBA00022827"/>
    </source>
</evidence>
<dbReference type="InterPro" id="IPR006094">
    <property type="entry name" value="Oxid_FAD_bind_N"/>
</dbReference>
<comment type="subcellular location">
    <subcellularLocation>
        <location evidence="9">Cell inner membrane</location>
        <topology evidence="9">Peripheral membrane protein</topology>
        <orientation evidence="9">Cytoplasmic side</orientation>
    </subcellularLocation>
</comment>
<feature type="binding site" evidence="9 11">
    <location>
        <position position="153"/>
    </location>
    <ligand>
        <name>FAD</name>
        <dbReference type="ChEBI" id="CHEBI:57692"/>
    </ligand>
</feature>
<dbReference type="PANTHER" id="PTHR43716">
    <property type="entry name" value="D-2-HYDROXYGLUTARATE DEHYDROGENASE, MITOCHONDRIAL"/>
    <property type="match status" value="1"/>
</dbReference>
<keyword evidence="8 9" id="KW-0472">Membrane</keyword>
<reference evidence="13 14" key="1">
    <citation type="submission" date="2020-08" db="EMBL/GenBank/DDBJ databases">
        <title>Complete genome sequence of Entomobacter blattae G55GP.</title>
        <authorList>
            <person name="Poehlein A."/>
            <person name="Guzman J."/>
            <person name="Daniel R."/>
            <person name="Vilcinskas A."/>
        </authorList>
    </citation>
    <scope>NUCLEOTIDE SEQUENCE [LARGE SCALE GENOMIC DNA]</scope>
    <source>
        <strain evidence="13 14">G55GP</strain>
    </source>
</reference>
<feature type="binding site" evidence="9 11">
    <location>
        <position position="163"/>
    </location>
    <ligand>
        <name>FAD</name>
        <dbReference type="ChEBI" id="CHEBI:57692"/>
    </ligand>
</feature>
<dbReference type="GO" id="GO:0055085">
    <property type="term" value="P:transmembrane transport"/>
    <property type="evidence" value="ECO:0007669"/>
    <property type="project" value="InterPro"/>
</dbReference>
<protein>
    <recommendedName>
        <fullName evidence="9">Quinone-dependent D-lactate dehydrogenase</fullName>
        <ecNumber evidence="9">1.1.5.12</ecNumber>
    </recommendedName>
    <alternativeName>
        <fullName evidence="9">D-lactate dehydrogenase</fullName>
        <shortName evidence="9">D-LDH</shortName>
    </alternativeName>
</protein>
<keyword evidence="5 9" id="KW-0874">Quinone</keyword>
<dbReference type="SUPFAM" id="SSF56176">
    <property type="entry name" value="FAD-binding/transporter-associated domain-like"/>
    <property type="match status" value="1"/>
</dbReference>
<dbReference type="GO" id="GO:0102029">
    <property type="term" value="F:D-lactate dehydrogenase (quinone) activity"/>
    <property type="evidence" value="ECO:0007669"/>
    <property type="project" value="UniProtKB-EC"/>
</dbReference>
<dbReference type="GO" id="GO:0006089">
    <property type="term" value="P:lactate metabolic process"/>
    <property type="evidence" value="ECO:0007669"/>
    <property type="project" value="UniProtKB-UniRule"/>
</dbReference>
<dbReference type="PANTHER" id="PTHR43716:SF1">
    <property type="entry name" value="D-2-HYDROXYGLUTARATE DEHYDROGENASE, MITOCHONDRIAL"/>
    <property type="match status" value="1"/>
</dbReference>
<evidence type="ECO:0000256" key="11">
    <source>
        <dbReference type="PIRSR" id="PIRSR000101-1"/>
    </source>
</evidence>
<dbReference type="Pfam" id="PF01565">
    <property type="entry name" value="FAD_binding_4"/>
    <property type="match status" value="1"/>
</dbReference>
<dbReference type="InterPro" id="IPR012256">
    <property type="entry name" value="D_lactate_DH"/>
</dbReference>
<dbReference type="FunFam" id="3.30.43.10:FF:000005">
    <property type="entry name" value="Quinone-dependent D-lactate dehydrogenase"/>
    <property type="match status" value="1"/>
</dbReference>
<dbReference type="InterPro" id="IPR016167">
    <property type="entry name" value="FAD-bd_PCMH_sub1"/>
</dbReference>
<dbReference type="HAMAP" id="MF_02092">
    <property type="entry name" value="DLDH_Dld"/>
    <property type="match status" value="1"/>
</dbReference>
<dbReference type="Proteomes" id="UP000516349">
    <property type="component" value="Chromosome"/>
</dbReference>
<dbReference type="GO" id="GO:0071949">
    <property type="term" value="F:FAD binding"/>
    <property type="evidence" value="ECO:0007669"/>
    <property type="project" value="InterPro"/>
</dbReference>
<dbReference type="Pfam" id="PF09330">
    <property type="entry name" value="Lact-deh-memb"/>
    <property type="match status" value="1"/>
</dbReference>
<feature type="binding site" evidence="9 11">
    <location>
        <begin position="79"/>
        <end position="83"/>
    </location>
    <ligand>
        <name>FAD</name>
        <dbReference type="ChEBI" id="CHEBI:57692"/>
    </ligand>
</feature>
<keyword evidence="3 9" id="KW-0997">Cell inner membrane</keyword>
<name>A0A7H1NT80_9PROT</name>